<dbReference type="InterPro" id="IPR052155">
    <property type="entry name" value="Biofilm_reg_signaling"/>
</dbReference>
<dbReference type="InterPro" id="IPR043128">
    <property type="entry name" value="Rev_trsase/Diguanyl_cyclase"/>
</dbReference>
<dbReference type="SUPFAM" id="SSF55073">
    <property type="entry name" value="Nucleotide cyclase"/>
    <property type="match status" value="1"/>
</dbReference>
<dbReference type="SUPFAM" id="SSF55785">
    <property type="entry name" value="PYP-like sensor domain (PAS domain)"/>
    <property type="match status" value="2"/>
</dbReference>
<organism evidence="5 6">
    <name type="scientific">Rehaibacterium terrae</name>
    <dbReference type="NCBI Taxonomy" id="1341696"/>
    <lineage>
        <taxon>Bacteria</taxon>
        <taxon>Pseudomonadati</taxon>
        <taxon>Pseudomonadota</taxon>
        <taxon>Gammaproteobacteria</taxon>
        <taxon>Lysobacterales</taxon>
        <taxon>Lysobacteraceae</taxon>
        <taxon>Rehaibacterium</taxon>
    </lineage>
</organism>
<dbReference type="Pfam" id="PF13185">
    <property type="entry name" value="GAF_2"/>
    <property type="match status" value="1"/>
</dbReference>
<dbReference type="InterPro" id="IPR013767">
    <property type="entry name" value="PAS_fold"/>
</dbReference>
<evidence type="ECO:0000313" key="6">
    <source>
        <dbReference type="Proteomes" id="UP000519004"/>
    </source>
</evidence>
<dbReference type="FunFam" id="3.30.70.270:FF:000001">
    <property type="entry name" value="Diguanylate cyclase domain protein"/>
    <property type="match status" value="1"/>
</dbReference>
<dbReference type="Gene3D" id="3.30.450.40">
    <property type="match status" value="1"/>
</dbReference>
<comment type="caution">
    <text evidence="5">The sequence shown here is derived from an EMBL/GenBank/DDBJ whole genome shotgun (WGS) entry which is preliminary data.</text>
</comment>
<evidence type="ECO:0000259" key="2">
    <source>
        <dbReference type="PROSITE" id="PS50112"/>
    </source>
</evidence>
<dbReference type="AlphaFoldDB" id="A0A7W7Y1F8"/>
<dbReference type="SUPFAM" id="SSF55781">
    <property type="entry name" value="GAF domain-like"/>
    <property type="match status" value="1"/>
</dbReference>
<keyword evidence="6" id="KW-1185">Reference proteome</keyword>
<dbReference type="CDD" id="cd00130">
    <property type="entry name" value="PAS"/>
    <property type="match status" value="2"/>
</dbReference>
<evidence type="ECO:0000313" key="5">
    <source>
        <dbReference type="EMBL" id="MBB5016364.1"/>
    </source>
</evidence>
<feature type="domain" description="GGDEF" evidence="4">
    <location>
        <begin position="480"/>
        <end position="613"/>
    </location>
</feature>
<dbReference type="SMART" id="SM00091">
    <property type="entry name" value="PAS"/>
    <property type="match status" value="2"/>
</dbReference>
<accession>A0A7W7Y1F8</accession>
<dbReference type="PROSITE" id="PS50887">
    <property type="entry name" value="GGDEF"/>
    <property type="match status" value="1"/>
</dbReference>
<dbReference type="Gene3D" id="3.30.70.270">
    <property type="match status" value="1"/>
</dbReference>
<feature type="domain" description="PAS" evidence="2">
    <location>
        <begin position="320"/>
        <end position="375"/>
    </location>
</feature>
<evidence type="ECO:0000256" key="1">
    <source>
        <dbReference type="ARBA" id="ARBA00001946"/>
    </source>
</evidence>
<dbReference type="GO" id="GO:0003824">
    <property type="term" value="F:catalytic activity"/>
    <property type="evidence" value="ECO:0007669"/>
    <property type="project" value="UniProtKB-ARBA"/>
</dbReference>
<dbReference type="InterPro" id="IPR035965">
    <property type="entry name" value="PAS-like_dom_sf"/>
</dbReference>
<dbReference type="NCBIfam" id="TIGR00229">
    <property type="entry name" value="sensory_box"/>
    <property type="match status" value="2"/>
</dbReference>
<feature type="domain" description="PAS" evidence="2">
    <location>
        <begin position="195"/>
        <end position="239"/>
    </location>
</feature>
<dbReference type="InterPro" id="IPR029016">
    <property type="entry name" value="GAF-like_dom_sf"/>
</dbReference>
<dbReference type="EMBL" id="JACHHX010000018">
    <property type="protein sequence ID" value="MBB5016364.1"/>
    <property type="molecule type" value="Genomic_DNA"/>
</dbReference>
<feature type="domain" description="PAC" evidence="3">
    <location>
        <begin position="398"/>
        <end position="448"/>
    </location>
</feature>
<dbReference type="SMART" id="SM00267">
    <property type="entry name" value="GGDEF"/>
    <property type="match status" value="1"/>
</dbReference>
<dbReference type="InterPro" id="IPR000700">
    <property type="entry name" value="PAS-assoc_C"/>
</dbReference>
<dbReference type="InterPro" id="IPR000014">
    <property type="entry name" value="PAS"/>
</dbReference>
<dbReference type="Pfam" id="PF00989">
    <property type="entry name" value="PAS"/>
    <property type="match status" value="2"/>
</dbReference>
<name>A0A7W7Y1F8_9GAMM</name>
<dbReference type="PROSITE" id="PS50113">
    <property type="entry name" value="PAC"/>
    <property type="match status" value="2"/>
</dbReference>
<dbReference type="Proteomes" id="UP000519004">
    <property type="component" value="Unassembled WGS sequence"/>
</dbReference>
<dbReference type="SMART" id="SM00065">
    <property type="entry name" value="GAF"/>
    <property type="match status" value="1"/>
</dbReference>
<dbReference type="InterPro" id="IPR029787">
    <property type="entry name" value="Nucleotide_cyclase"/>
</dbReference>
<dbReference type="Gene3D" id="3.30.450.20">
    <property type="entry name" value="PAS domain"/>
    <property type="match status" value="2"/>
</dbReference>
<dbReference type="Pfam" id="PF00990">
    <property type="entry name" value="GGDEF"/>
    <property type="match status" value="1"/>
</dbReference>
<proteinExistence type="predicted"/>
<dbReference type="CDD" id="cd01949">
    <property type="entry name" value="GGDEF"/>
    <property type="match status" value="1"/>
</dbReference>
<dbReference type="RefSeq" id="WP_183949030.1">
    <property type="nucleotide sequence ID" value="NZ_JACHHX010000018.1"/>
</dbReference>
<gene>
    <name evidence="5" type="ORF">HNQ58_002279</name>
</gene>
<feature type="domain" description="PAC" evidence="3">
    <location>
        <begin position="267"/>
        <end position="319"/>
    </location>
</feature>
<dbReference type="SMART" id="SM00086">
    <property type="entry name" value="PAC"/>
    <property type="match status" value="2"/>
</dbReference>
<dbReference type="InterPro" id="IPR003018">
    <property type="entry name" value="GAF"/>
</dbReference>
<dbReference type="InterPro" id="IPR001610">
    <property type="entry name" value="PAC"/>
</dbReference>
<dbReference type="InterPro" id="IPR000160">
    <property type="entry name" value="GGDEF_dom"/>
</dbReference>
<dbReference type="PANTHER" id="PTHR44757:SF2">
    <property type="entry name" value="BIOFILM ARCHITECTURE MAINTENANCE PROTEIN MBAA"/>
    <property type="match status" value="1"/>
</dbReference>
<protein>
    <submittedName>
        <fullName evidence="5">Diguanylate cyclase (GGDEF)-like protein/PAS domain S-box-containing protein</fullName>
    </submittedName>
</protein>
<dbReference type="PROSITE" id="PS50112">
    <property type="entry name" value="PAS"/>
    <property type="match status" value="2"/>
</dbReference>
<dbReference type="PANTHER" id="PTHR44757">
    <property type="entry name" value="DIGUANYLATE CYCLASE DGCP"/>
    <property type="match status" value="1"/>
</dbReference>
<sequence>MVDLPNTAQPLPSGDEAARLRQVLAALTDLCELQSSAEILMEAVVRTAQTLTGASGAAVEIVQGETMVYATACGTLASFKGLRLPRTGSLSGLCVSSRLPQSSRDTEHDPRVDREAARRTGLRAMLLAPLLHGPQVLGALKVGADRPDTFDAQDAQTLRLLAGVIGGVLGKQLLVDENRRLLHELAEAVADAHAAAGKLRTVIDASPLAITVHDLRGRVLEWNPAAERLFGWRADEVIGHRPPLESFAERRRFVRTMRRVIAEGNVAVGETRRPCRDGHWIDVRVNAAALRNAEGRVVGVVRTHEDIGALKEQQARLQAVADRNRRIVERSIDAFVEIDQDSTVTEWNSRAELLFGWSREEALGRRLDELVIPDELRDRYRENMRCYLATGESPVIGRRVEMEAVRRDGSRLTVEVLINAYRIGDRHLFDAFLHDVSERRREYEHLRRRALYDPLTNLPNRYLFRDNLQRALLLAGDTPDRLAVAFIDIDDFKSINDRYGHDVGDEVLCTTASRLRETVRPRDTVARLAGDEFVILLEGLDSARIHAARIAEKVLAAFAAPCRIGGHELSIVLSIGVAVHGDVRDSLETLLRRADQAMYAAKQAGGGYRIAMR</sequence>
<dbReference type="NCBIfam" id="TIGR00254">
    <property type="entry name" value="GGDEF"/>
    <property type="match status" value="1"/>
</dbReference>
<dbReference type="GO" id="GO:0006355">
    <property type="term" value="P:regulation of DNA-templated transcription"/>
    <property type="evidence" value="ECO:0007669"/>
    <property type="project" value="InterPro"/>
</dbReference>
<reference evidence="5 6" key="1">
    <citation type="submission" date="2020-08" db="EMBL/GenBank/DDBJ databases">
        <title>Genomic Encyclopedia of Type Strains, Phase IV (KMG-IV): sequencing the most valuable type-strain genomes for metagenomic binning, comparative biology and taxonomic classification.</title>
        <authorList>
            <person name="Goeker M."/>
        </authorList>
    </citation>
    <scope>NUCLEOTIDE SEQUENCE [LARGE SCALE GENOMIC DNA]</scope>
    <source>
        <strain evidence="5 6">DSM 25897</strain>
    </source>
</reference>
<evidence type="ECO:0000259" key="4">
    <source>
        <dbReference type="PROSITE" id="PS50887"/>
    </source>
</evidence>
<comment type="cofactor">
    <cofactor evidence="1">
        <name>Mg(2+)</name>
        <dbReference type="ChEBI" id="CHEBI:18420"/>
    </cofactor>
</comment>
<evidence type="ECO:0000259" key="3">
    <source>
        <dbReference type="PROSITE" id="PS50113"/>
    </source>
</evidence>